<evidence type="ECO:0000313" key="5">
    <source>
        <dbReference type="EMBL" id="WAR02207.1"/>
    </source>
</evidence>
<name>A0ABY7DZJ5_MYAAR</name>
<dbReference type="Pfam" id="PF01073">
    <property type="entry name" value="3Beta_HSD"/>
    <property type="match status" value="1"/>
</dbReference>
<keyword evidence="3" id="KW-1133">Transmembrane helix</keyword>
<organism evidence="5 6">
    <name type="scientific">Mya arenaria</name>
    <name type="common">Soft-shell clam</name>
    <dbReference type="NCBI Taxonomy" id="6604"/>
    <lineage>
        <taxon>Eukaryota</taxon>
        <taxon>Metazoa</taxon>
        <taxon>Spiralia</taxon>
        <taxon>Lophotrochozoa</taxon>
        <taxon>Mollusca</taxon>
        <taxon>Bivalvia</taxon>
        <taxon>Autobranchia</taxon>
        <taxon>Heteroconchia</taxon>
        <taxon>Euheterodonta</taxon>
        <taxon>Imparidentia</taxon>
        <taxon>Neoheterodontei</taxon>
        <taxon>Myida</taxon>
        <taxon>Myoidea</taxon>
        <taxon>Myidae</taxon>
        <taxon>Mya</taxon>
    </lineage>
</organism>
<feature type="transmembrane region" description="Helical" evidence="3">
    <location>
        <begin position="291"/>
        <end position="310"/>
    </location>
</feature>
<accession>A0ABY7DZJ5</accession>
<comment type="similarity">
    <text evidence="1 3">Belongs to the 3-beta-HSD family.</text>
</comment>
<evidence type="ECO:0000313" key="6">
    <source>
        <dbReference type="Proteomes" id="UP001164746"/>
    </source>
</evidence>
<dbReference type="PANTHER" id="PTHR43245">
    <property type="entry name" value="BIFUNCTIONAL POLYMYXIN RESISTANCE PROTEIN ARNA"/>
    <property type="match status" value="1"/>
</dbReference>
<feature type="domain" description="3-beta hydroxysteroid dehydrogenase/isomerase" evidence="4">
    <location>
        <begin position="66"/>
        <end position="214"/>
    </location>
</feature>
<dbReference type="InterPro" id="IPR036291">
    <property type="entry name" value="NAD(P)-bd_dom_sf"/>
</dbReference>
<dbReference type="Gene3D" id="3.40.50.720">
    <property type="entry name" value="NAD(P)-binding Rossmann-like Domain"/>
    <property type="match status" value="2"/>
</dbReference>
<evidence type="ECO:0000256" key="1">
    <source>
        <dbReference type="ARBA" id="ARBA00009219"/>
    </source>
</evidence>
<dbReference type="EMBL" id="CP111015">
    <property type="protein sequence ID" value="WAR02207.1"/>
    <property type="molecule type" value="Genomic_DNA"/>
</dbReference>
<sequence length="384" mass="43366">MKGSKPSCAVLVTGGAGFLGQHVVGLLQTRADHVTEIRVLDVVPYENKLDYVHKKPLRSIVGSITDERVLGTLVLLLTALGTVGVDRLIYCSSMSVAIGYDNEVTEGMDESHPLPSRRIFEPYASSKLAGERVVLGANSDLFRTISIRPVVMYGELDNAFVTIAQEMSKDTFGTLFMTNTSHVKQQTAYVGNVAWGFVCAEMKLNEERRQKYVTSDHNDNKDRQNICLELRQRSQRISMARESNKDNEIVQMIGINGKQSNYGKDAYFVGDDTPHISPFLFHTPYLEASGYSIFSASVPVSLVIFFMFLLKCFIGFLRMFGAHWNFPVSSSAMHYTKRPYTFDDKKVREELGYSPIYTPEEAQNRSMKFYKRNTYKSKQINVVK</sequence>
<keyword evidence="3" id="KW-0812">Transmembrane</keyword>
<dbReference type="InterPro" id="IPR002225">
    <property type="entry name" value="3Beta_OHSteriod_DH/Estase"/>
</dbReference>
<gene>
    <name evidence="5" type="ORF">MAR_008765</name>
</gene>
<dbReference type="SUPFAM" id="SSF51735">
    <property type="entry name" value="NAD(P)-binding Rossmann-fold domains"/>
    <property type="match status" value="1"/>
</dbReference>
<keyword evidence="3" id="KW-0472">Membrane</keyword>
<dbReference type="InterPro" id="IPR050177">
    <property type="entry name" value="Lipid_A_modif_metabolic_enz"/>
</dbReference>
<evidence type="ECO:0000259" key="4">
    <source>
        <dbReference type="Pfam" id="PF01073"/>
    </source>
</evidence>
<evidence type="ECO:0000256" key="3">
    <source>
        <dbReference type="RuleBase" id="RU004475"/>
    </source>
</evidence>
<keyword evidence="2 3" id="KW-0560">Oxidoreductase</keyword>
<proteinExistence type="inferred from homology"/>
<dbReference type="Proteomes" id="UP001164746">
    <property type="component" value="Chromosome 4"/>
</dbReference>
<keyword evidence="6" id="KW-1185">Reference proteome</keyword>
<reference evidence="5" key="1">
    <citation type="submission" date="2022-11" db="EMBL/GenBank/DDBJ databases">
        <title>Centuries of genome instability and evolution in soft-shell clam transmissible cancer (bioRxiv).</title>
        <authorList>
            <person name="Hart S.F.M."/>
            <person name="Yonemitsu M.A."/>
            <person name="Giersch R.M."/>
            <person name="Beal B.F."/>
            <person name="Arriagada G."/>
            <person name="Davis B.W."/>
            <person name="Ostrander E.A."/>
            <person name="Goff S.P."/>
            <person name="Metzger M.J."/>
        </authorList>
    </citation>
    <scope>NUCLEOTIDE SEQUENCE</scope>
    <source>
        <strain evidence="5">MELC-2E11</strain>
        <tissue evidence="5">Siphon/mantle</tissue>
    </source>
</reference>
<protein>
    <submittedName>
        <fullName evidence="5">3BHS2-like protein</fullName>
    </submittedName>
</protein>
<evidence type="ECO:0000256" key="2">
    <source>
        <dbReference type="ARBA" id="ARBA00023002"/>
    </source>
</evidence>
<dbReference type="PANTHER" id="PTHR43245:SF51">
    <property type="entry name" value="SHORT CHAIN DEHYDROGENASE_REDUCTASE FAMILY 42E, MEMBER 2"/>
    <property type="match status" value="1"/>
</dbReference>